<evidence type="ECO:0000313" key="3">
    <source>
        <dbReference type="Proteomes" id="UP000663852"/>
    </source>
</evidence>
<accession>A0A815TPW0</accession>
<feature type="domain" description="Single-stranded DNA binding protein Ssb-like OB fold" evidence="1">
    <location>
        <begin position="56"/>
        <end position="98"/>
    </location>
</feature>
<proteinExistence type="predicted"/>
<gene>
    <name evidence="2" type="ORF">EDS130_LOCUS43060</name>
</gene>
<dbReference type="OrthoDB" id="295715at2759"/>
<comment type="caution">
    <text evidence="2">The sequence shown here is derived from an EMBL/GenBank/DDBJ whole genome shotgun (WGS) entry which is preliminary data.</text>
</comment>
<evidence type="ECO:0000259" key="1">
    <source>
        <dbReference type="Pfam" id="PF21473"/>
    </source>
</evidence>
<organism evidence="2 3">
    <name type="scientific">Adineta ricciae</name>
    <name type="common">Rotifer</name>
    <dbReference type="NCBI Taxonomy" id="249248"/>
    <lineage>
        <taxon>Eukaryota</taxon>
        <taxon>Metazoa</taxon>
        <taxon>Spiralia</taxon>
        <taxon>Gnathifera</taxon>
        <taxon>Rotifera</taxon>
        <taxon>Eurotatoria</taxon>
        <taxon>Bdelloidea</taxon>
        <taxon>Adinetida</taxon>
        <taxon>Adinetidae</taxon>
        <taxon>Adineta</taxon>
    </lineage>
</organism>
<dbReference type="EMBL" id="CAJNOJ010000675">
    <property type="protein sequence ID" value="CAF1508026.1"/>
    <property type="molecule type" value="Genomic_DNA"/>
</dbReference>
<dbReference type="SUPFAM" id="SSF50249">
    <property type="entry name" value="Nucleic acid-binding proteins"/>
    <property type="match status" value="1"/>
</dbReference>
<dbReference type="Pfam" id="PF21473">
    <property type="entry name" value="OB_Ssb-like"/>
    <property type="match status" value="1"/>
</dbReference>
<evidence type="ECO:0000313" key="2">
    <source>
        <dbReference type="EMBL" id="CAF1508026.1"/>
    </source>
</evidence>
<protein>
    <recommendedName>
        <fullName evidence="1">Single-stranded DNA binding protein Ssb-like OB fold domain-containing protein</fullName>
    </recommendedName>
</protein>
<dbReference type="InterPro" id="IPR048970">
    <property type="entry name" value="OB_Ssb-like"/>
</dbReference>
<sequence length="101" mass="11783">MDCDDELKKWFYEQANLHISSLNIRFHVKGSVILDRGLISSTGRDPTNHIIRRTFKITDDTSTINVTAWNEKTDEIPENIMNKTIRIRNGKINYYNGNRLS</sequence>
<dbReference type="AlphaFoldDB" id="A0A815TPW0"/>
<name>A0A815TPW0_ADIRI</name>
<reference evidence="2" key="1">
    <citation type="submission" date="2021-02" db="EMBL/GenBank/DDBJ databases">
        <authorList>
            <person name="Nowell W R."/>
        </authorList>
    </citation>
    <scope>NUCLEOTIDE SEQUENCE</scope>
</reference>
<dbReference type="Gene3D" id="2.40.50.140">
    <property type="entry name" value="Nucleic acid-binding proteins"/>
    <property type="match status" value="1"/>
</dbReference>
<dbReference type="InterPro" id="IPR012340">
    <property type="entry name" value="NA-bd_OB-fold"/>
</dbReference>
<dbReference type="Proteomes" id="UP000663852">
    <property type="component" value="Unassembled WGS sequence"/>
</dbReference>